<dbReference type="Proteomes" id="UP000037460">
    <property type="component" value="Unassembled WGS sequence"/>
</dbReference>
<name>A0A0M0JWD7_9EUKA</name>
<evidence type="ECO:0000256" key="1">
    <source>
        <dbReference type="SAM" id="Phobius"/>
    </source>
</evidence>
<protein>
    <submittedName>
        <fullName evidence="2">Uncharacterized protein</fullName>
    </submittedName>
</protein>
<feature type="transmembrane region" description="Helical" evidence="1">
    <location>
        <begin position="130"/>
        <end position="149"/>
    </location>
</feature>
<reference evidence="3" key="1">
    <citation type="journal article" date="2015" name="PLoS Genet.">
        <title>Genome Sequence and Transcriptome Analyses of Chrysochromulina tobin: Metabolic Tools for Enhanced Algal Fitness in the Prominent Order Prymnesiales (Haptophyceae).</title>
        <authorList>
            <person name="Hovde B.T."/>
            <person name="Deodato C.R."/>
            <person name="Hunsperger H.M."/>
            <person name="Ryken S.A."/>
            <person name="Yost W."/>
            <person name="Jha R.K."/>
            <person name="Patterson J."/>
            <person name="Monnat R.J. Jr."/>
            <person name="Barlow S.B."/>
            <person name="Starkenburg S.R."/>
            <person name="Cattolico R.A."/>
        </authorList>
    </citation>
    <scope>NUCLEOTIDE SEQUENCE</scope>
    <source>
        <strain evidence="3">CCMP291</strain>
    </source>
</reference>
<feature type="transmembrane region" description="Helical" evidence="1">
    <location>
        <begin position="161"/>
        <end position="182"/>
    </location>
</feature>
<gene>
    <name evidence="2" type="ORF">Ctob_009616</name>
</gene>
<dbReference type="EMBL" id="JWZX01002121">
    <property type="protein sequence ID" value="KOO30946.1"/>
    <property type="molecule type" value="Genomic_DNA"/>
</dbReference>
<evidence type="ECO:0000313" key="3">
    <source>
        <dbReference type="Proteomes" id="UP000037460"/>
    </source>
</evidence>
<proteinExistence type="predicted"/>
<dbReference type="AlphaFoldDB" id="A0A0M0JWD7"/>
<comment type="caution">
    <text evidence="2">The sequence shown here is derived from an EMBL/GenBank/DDBJ whole genome shotgun (WGS) entry which is preliminary data.</text>
</comment>
<keyword evidence="3" id="KW-1185">Reference proteome</keyword>
<sequence>MASATRDVDEVMKMFPTTYSVLVSVAAFEAAWGFYMLCCTKGALAAAIGRHLEVGSKASPALEPALSYAGGLRLAVALTILVAVTTPYVDDEDFAHLTHRLAVAAIVHTCILQPYMAACRSAPRIPTACWMFVSLVEGAVLTASLAAESNFDLVKLANYHVFWYFHAAYVCLAVGFVLSVWASGANCCCAPTDKVELSGIEIGSGDLAAPLFDENRHQLSPSSRRLLS</sequence>
<keyword evidence="1" id="KW-0812">Transmembrane</keyword>
<keyword evidence="1" id="KW-0472">Membrane</keyword>
<keyword evidence="1" id="KW-1133">Transmembrane helix</keyword>
<organism evidence="2 3">
    <name type="scientific">Chrysochromulina tobinii</name>
    <dbReference type="NCBI Taxonomy" id="1460289"/>
    <lineage>
        <taxon>Eukaryota</taxon>
        <taxon>Haptista</taxon>
        <taxon>Haptophyta</taxon>
        <taxon>Prymnesiophyceae</taxon>
        <taxon>Prymnesiales</taxon>
        <taxon>Chrysochromulinaceae</taxon>
        <taxon>Chrysochromulina</taxon>
    </lineage>
</organism>
<feature type="transmembrane region" description="Helical" evidence="1">
    <location>
        <begin position="21"/>
        <end position="48"/>
    </location>
</feature>
<evidence type="ECO:0000313" key="2">
    <source>
        <dbReference type="EMBL" id="KOO30946.1"/>
    </source>
</evidence>
<accession>A0A0M0JWD7</accession>